<dbReference type="PANTHER" id="PTHR43544">
    <property type="entry name" value="SHORT-CHAIN DEHYDROGENASE/REDUCTASE"/>
    <property type="match status" value="1"/>
</dbReference>
<dbReference type="GO" id="GO:0005737">
    <property type="term" value="C:cytoplasm"/>
    <property type="evidence" value="ECO:0007669"/>
    <property type="project" value="TreeGrafter"/>
</dbReference>
<comment type="caution">
    <text evidence="2">The sequence shown here is derived from an EMBL/GenBank/DDBJ whole genome shotgun (WGS) entry which is preliminary data.</text>
</comment>
<dbReference type="InterPro" id="IPR036291">
    <property type="entry name" value="NAD(P)-bd_dom_sf"/>
</dbReference>
<sequence length="78" mass="8421">MLTVQYGLSLEDEGFTVLALSPGWVKTDLGGANADLDIDISITAILNIIFNSSEKDNAKFLDISVPGFNQYTGGEIPW</sequence>
<name>A0A428PLU5_9HYPO</name>
<evidence type="ECO:0000313" key="3">
    <source>
        <dbReference type="Proteomes" id="UP000288168"/>
    </source>
</evidence>
<accession>A0A428PLU5</accession>
<dbReference type="EMBL" id="NKCI01000116">
    <property type="protein sequence ID" value="RSL54012.1"/>
    <property type="molecule type" value="Genomic_DNA"/>
</dbReference>
<organism evidence="2 3">
    <name type="scientific">Fusarium duplospermum</name>
    <dbReference type="NCBI Taxonomy" id="1325734"/>
    <lineage>
        <taxon>Eukaryota</taxon>
        <taxon>Fungi</taxon>
        <taxon>Dikarya</taxon>
        <taxon>Ascomycota</taxon>
        <taxon>Pezizomycotina</taxon>
        <taxon>Sordariomycetes</taxon>
        <taxon>Hypocreomycetidae</taxon>
        <taxon>Hypocreales</taxon>
        <taxon>Nectriaceae</taxon>
        <taxon>Fusarium</taxon>
        <taxon>Fusarium solani species complex</taxon>
    </lineage>
</organism>
<dbReference type="AlphaFoldDB" id="A0A428PLU5"/>
<protein>
    <submittedName>
        <fullName evidence="2">Uncharacterized protein</fullName>
    </submittedName>
</protein>
<dbReference type="GO" id="GO:0016491">
    <property type="term" value="F:oxidoreductase activity"/>
    <property type="evidence" value="ECO:0007669"/>
    <property type="project" value="TreeGrafter"/>
</dbReference>
<dbReference type="Proteomes" id="UP000288168">
    <property type="component" value="Unassembled WGS sequence"/>
</dbReference>
<dbReference type="Gene3D" id="3.40.50.720">
    <property type="entry name" value="NAD(P)-binding Rossmann-like Domain"/>
    <property type="match status" value="1"/>
</dbReference>
<keyword evidence="3" id="KW-1185">Reference proteome</keyword>
<dbReference type="PANTHER" id="PTHR43544:SF36">
    <property type="entry name" value="CHAIN OXIDOREDUCTASE (CSGA), PUTATIVE (AFU_ORTHOLOGUE AFUA_4G00910)-RELATED"/>
    <property type="match status" value="1"/>
</dbReference>
<proteinExistence type="inferred from homology"/>
<dbReference type="SUPFAM" id="SSF51735">
    <property type="entry name" value="NAD(P)-binding Rossmann-fold domains"/>
    <property type="match status" value="1"/>
</dbReference>
<gene>
    <name evidence="2" type="ORF">CEP54_010126</name>
</gene>
<dbReference type="InterPro" id="IPR051468">
    <property type="entry name" value="Fungal_SecMetab_SDRs"/>
</dbReference>
<dbReference type="OrthoDB" id="5296at2759"/>
<comment type="similarity">
    <text evidence="1">Belongs to the short-chain dehydrogenases/reductases (SDR) family.</text>
</comment>
<evidence type="ECO:0000256" key="1">
    <source>
        <dbReference type="ARBA" id="ARBA00006484"/>
    </source>
</evidence>
<reference evidence="2 3" key="1">
    <citation type="submission" date="2017-06" db="EMBL/GenBank/DDBJ databases">
        <title>Comparative genomic analysis of Ambrosia Fusariam Clade fungi.</title>
        <authorList>
            <person name="Stajich J.E."/>
            <person name="Carrillo J."/>
            <person name="Kijimoto T."/>
            <person name="Eskalen A."/>
            <person name="O'Donnell K."/>
            <person name="Kasson M."/>
        </authorList>
    </citation>
    <scope>NUCLEOTIDE SEQUENCE [LARGE SCALE GENOMIC DNA]</scope>
    <source>
        <strain evidence="2 3">NRRL62584</strain>
    </source>
</reference>
<evidence type="ECO:0000313" key="2">
    <source>
        <dbReference type="EMBL" id="RSL54012.1"/>
    </source>
</evidence>